<evidence type="ECO:0000256" key="4">
    <source>
        <dbReference type="ARBA" id="ARBA00023163"/>
    </source>
</evidence>
<dbReference type="InterPro" id="IPR058163">
    <property type="entry name" value="LysR-type_TF_proteobact-type"/>
</dbReference>
<evidence type="ECO:0000256" key="2">
    <source>
        <dbReference type="ARBA" id="ARBA00023015"/>
    </source>
</evidence>
<dbReference type="SUPFAM" id="SSF53850">
    <property type="entry name" value="Periplasmic binding protein-like II"/>
    <property type="match status" value="1"/>
</dbReference>
<dbReference type="InterPro" id="IPR036388">
    <property type="entry name" value="WH-like_DNA-bd_sf"/>
</dbReference>
<keyword evidence="3" id="KW-0238">DNA-binding</keyword>
<dbReference type="GO" id="GO:0043565">
    <property type="term" value="F:sequence-specific DNA binding"/>
    <property type="evidence" value="ECO:0007669"/>
    <property type="project" value="TreeGrafter"/>
</dbReference>
<name>A0A4Y3HT57_9VIBR</name>
<evidence type="ECO:0000313" key="6">
    <source>
        <dbReference type="EMBL" id="GEA49494.1"/>
    </source>
</evidence>
<dbReference type="InterPro" id="IPR005119">
    <property type="entry name" value="LysR_subst-bd"/>
</dbReference>
<reference evidence="6 7" key="1">
    <citation type="submission" date="2019-06" db="EMBL/GenBank/DDBJ databases">
        <title>Whole genome shotgun sequence of Vibrio inusitatus NBRC 102082.</title>
        <authorList>
            <person name="Hosoyama A."/>
            <person name="Uohara A."/>
            <person name="Ohji S."/>
            <person name="Ichikawa N."/>
        </authorList>
    </citation>
    <scope>NUCLEOTIDE SEQUENCE [LARGE SCALE GENOMIC DNA]</scope>
    <source>
        <strain evidence="6 7">NBRC 102082</strain>
    </source>
</reference>
<dbReference type="Gene3D" id="1.10.10.10">
    <property type="entry name" value="Winged helix-like DNA-binding domain superfamily/Winged helix DNA-binding domain"/>
    <property type="match status" value="1"/>
</dbReference>
<dbReference type="OrthoDB" id="9786526at2"/>
<protein>
    <submittedName>
        <fullName evidence="6">LysR family transcriptional regulator</fullName>
    </submittedName>
</protein>
<dbReference type="AlphaFoldDB" id="A0A4Y3HT57"/>
<evidence type="ECO:0000256" key="3">
    <source>
        <dbReference type="ARBA" id="ARBA00023125"/>
    </source>
</evidence>
<dbReference type="Gene3D" id="3.40.190.290">
    <property type="match status" value="1"/>
</dbReference>
<evidence type="ECO:0000313" key="7">
    <source>
        <dbReference type="Proteomes" id="UP000318717"/>
    </source>
</evidence>
<dbReference type="PANTHER" id="PTHR30537">
    <property type="entry name" value="HTH-TYPE TRANSCRIPTIONAL REGULATOR"/>
    <property type="match status" value="1"/>
</dbReference>
<comment type="similarity">
    <text evidence="1">Belongs to the LysR transcriptional regulatory family.</text>
</comment>
<proteinExistence type="inferred from homology"/>
<accession>A0A4Y3HT57</accession>
<keyword evidence="4" id="KW-0804">Transcription</keyword>
<dbReference type="Pfam" id="PF00126">
    <property type="entry name" value="HTH_1"/>
    <property type="match status" value="1"/>
</dbReference>
<gene>
    <name evidence="6" type="ORF">VIN01S_02980</name>
</gene>
<dbReference type="GO" id="GO:0006351">
    <property type="term" value="P:DNA-templated transcription"/>
    <property type="evidence" value="ECO:0007669"/>
    <property type="project" value="TreeGrafter"/>
</dbReference>
<dbReference type="InterPro" id="IPR000847">
    <property type="entry name" value="LysR_HTH_N"/>
</dbReference>
<dbReference type="SUPFAM" id="SSF46785">
    <property type="entry name" value="Winged helix' DNA-binding domain"/>
    <property type="match status" value="1"/>
</dbReference>
<keyword evidence="7" id="KW-1185">Reference proteome</keyword>
<dbReference type="EMBL" id="BJLF01000001">
    <property type="protein sequence ID" value="GEA49494.1"/>
    <property type="molecule type" value="Genomic_DNA"/>
</dbReference>
<keyword evidence="2" id="KW-0805">Transcription regulation</keyword>
<dbReference type="PANTHER" id="PTHR30537:SF5">
    <property type="entry name" value="HTH-TYPE TRANSCRIPTIONAL ACTIVATOR TTDR-RELATED"/>
    <property type="match status" value="1"/>
</dbReference>
<dbReference type="InterPro" id="IPR036390">
    <property type="entry name" value="WH_DNA-bd_sf"/>
</dbReference>
<dbReference type="RefSeq" id="WP_141343847.1">
    <property type="nucleotide sequence ID" value="NZ_BJLF01000001.1"/>
</dbReference>
<feature type="domain" description="HTH lysR-type" evidence="5">
    <location>
        <begin position="1"/>
        <end position="60"/>
    </location>
</feature>
<dbReference type="PROSITE" id="PS50931">
    <property type="entry name" value="HTH_LYSR"/>
    <property type="match status" value="1"/>
</dbReference>
<dbReference type="Proteomes" id="UP000318717">
    <property type="component" value="Unassembled WGS sequence"/>
</dbReference>
<evidence type="ECO:0000256" key="1">
    <source>
        <dbReference type="ARBA" id="ARBA00009437"/>
    </source>
</evidence>
<dbReference type="Pfam" id="PF03466">
    <property type="entry name" value="LysR_substrate"/>
    <property type="match status" value="1"/>
</dbReference>
<comment type="caution">
    <text evidence="6">The sequence shown here is derived from an EMBL/GenBank/DDBJ whole genome shotgun (WGS) entry which is preliminary data.</text>
</comment>
<dbReference type="GO" id="GO:0003700">
    <property type="term" value="F:DNA-binding transcription factor activity"/>
    <property type="evidence" value="ECO:0007669"/>
    <property type="project" value="InterPro"/>
</dbReference>
<organism evidence="6 7">
    <name type="scientific">Vibrio inusitatus NBRC 102082</name>
    <dbReference type="NCBI Taxonomy" id="1219070"/>
    <lineage>
        <taxon>Bacteria</taxon>
        <taxon>Pseudomonadati</taxon>
        <taxon>Pseudomonadota</taxon>
        <taxon>Gammaproteobacteria</taxon>
        <taxon>Vibrionales</taxon>
        <taxon>Vibrionaceae</taxon>
        <taxon>Vibrio</taxon>
    </lineage>
</organism>
<sequence>MKTHLDDLYLFCLIVEHGSVKKTHEVTGLPISTISRRLAQLEENLCLNLMIRGNHTLKPTSVGQSYFESLQPVFEQLMFQKTSLEEENELVFGSISLAVPSSLYSSYFHIPINEFLRKHSNVNMSIQLEFLKDLTIPSGVDIAILVGDILDKDIVARKISEIKMVLVSTPNYISSQRPLTSPEQLKQWDYIAAVPHTSFYVDSKSYSVKPKIMLSNMNSVLPTVLDHIGFSYMPLHIVRKYLERNELEILFPNSIHRTIPISLVYHNRKLPLAQKKLVDYIVSSFKKEGMSFKSD</sequence>
<evidence type="ECO:0000259" key="5">
    <source>
        <dbReference type="PROSITE" id="PS50931"/>
    </source>
</evidence>